<dbReference type="Proteomes" id="UP000228964">
    <property type="component" value="Unassembled WGS sequence"/>
</dbReference>
<proteinExistence type="predicted"/>
<dbReference type="InterPro" id="IPR035901">
    <property type="entry name" value="GIY-YIG_endonuc_sf"/>
</dbReference>
<dbReference type="EMBL" id="PFAO01000018">
    <property type="protein sequence ID" value="PIT95520.1"/>
    <property type="molecule type" value="Genomic_DNA"/>
</dbReference>
<dbReference type="SUPFAM" id="SSF82771">
    <property type="entry name" value="GIY-YIG endonuclease"/>
    <property type="match status" value="1"/>
</dbReference>
<evidence type="ECO:0000313" key="2">
    <source>
        <dbReference type="Proteomes" id="UP000228964"/>
    </source>
</evidence>
<dbReference type="AlphaFoldDB" id="A0A2M6WRV2"/>
<sequence>MIQEAAIQLFCHCGLEPQSRKNIQEEKYYYIYIEASCKNGTLYIGVTNNILDRDNYFFWMLNQVQHDRKRNY</sequence>
<gene>
    <name evidence="1" type="ORF">COT96_00825</name>
</gene>
<accession>A0A2M6WRV2</accession>
<protein>
    <recommendedName>
        <fullName evidence="3">GIY-YIG domain-containing protein</fullName>
    </recommendedName>
</protein>
<evidence type="ECO:0000313" key="1">
    <source>
        <dbReference type="EMBL" id="PIT95520.1"/>
    </source>
</evidence>
<evidence type="ECO:0008006" key="3">
    <source>
        <dbReference type="Google" id="ProtNLM"/>
    </source>
</evidence>
<reference evidence="2" key="1">
    <citation type="submission" date="2017-09" db="EMBL/GenBank/DDBJ databases">
        <title>Depth-based differentiation of microbial function through sediment-hosted aquifers and enrichment of novel symbionts in the deep terrestrial subsurface.</title>
        <authorList>
            <person name="Probst A.J."/>
            <person name="Ladd B."/>
            <person name="Jarett J.K."/>
            <person name="Geller-Mcgrath D.E."/>
            <person name="Sieber C.M.K."/>
            <person name="Emerson J.B."/>
            <person name="Anantharaman K."/>
            <person name="Thomas B.C."/>
            <person name="Malmstrom R."/>
            <person name="Stieglmeier M."/>
            <person name="Klingl A."/>
            <person name="Woyke T."/>
            <person name="Ryan C.M."/>
            <person name="Banfield J.F."/>
        </authorList>
    </citation>
    <scope>NUCLEOTIDE SEQUENCE [LARGE SCALE GENOMIC DNA]</scope>
</reference>
<comment type="caution">
    <text evidence="1">The sequence shown here is derived from an EMBL/GenBank/DDBJ whole genome shotgun (WGS) entry which is preliminary data.</text>
</comment>
<name>A0A2M6WRV2_9BACT</name>
<organism evidence="1 2">
    <name type="scientific">Candidatus Falkowbacteria bacterium CG10_big_fil_rev_8_21_14_0_10_38_22</name>
    <dbReference type="NCBI Taxonomy" id="1974564"/>
    <lineage>
        <taxon>Bacteria</taxon>
        <taxon>Candidatus Falkowiibacteriota</taxon>
    </lineage>
</organism>